<dbReference type="InterPro" id="IPR014031">
    <property type="entry name" value="Ketoacyl_synth_C"/>
</dbReference>
<dbReference type="SMART" id="SM00823">
    <property type="entry name" value="PKS_PP"/>
    <property type="match status" value="3"/>
</dbReference>
<dbReference type="InterPro" id="IPR024011">
    <property type="entry name" value="Biosynth_lucif-like_mOase_dom"/>
</dbReference>
<protein>
    <submittedName>
        <fullName evidence="11">Amino acid adenylation domain-containing protein</fullName>
    </submittedName>
</protein>
<feature type="compositionally biased region" description="Pro residues" evidence="8">
    <location>
        <begin position="1869"/>
        <end position="1878"/>
    </location>
</feature>
<dbReference type="InterPro" id="IPR009081">
    <property type="entry name" value="PP-bd_ACP"/>
</dbReference>
<comment type="similarity">
    <text evidence="7">In the C-terminal section; belongs to the NRP synthetase family.</text>
</comment>
<dbReference type="NCBIfam" id="TIGR04020">
    <property type="entry name" value="seco_metab_LLM"/>
    <property type="match status" value="1"/>
</dbReference>
<dbReference type="Gene3D" id="3.30.300.30">
    <property type="match status" value="2"/>
</dbReference>
<dbReference type="SUPFAM" id="SSF51679">
    <property type="entry name" value="Bacterial luciferase-like"/>
    <property type="match status" value="1"/>
</dbReference>
<dbReference type="SUPFAM" id="SSF53901">
    <property type="entry name" value="Thiolase-like"/>
    <property type="match status" value="1"/>
</dbReference>
<dbReference type="PROSITE" id="PS00455">
    <property type="entry name" value="AMP_BINDING"/>
    <property type="match status" value="1"/>
</dbReference>
<reference evidence="11 12" key="1">
    <citation type="submission" date="2020-03" db="EMBL/GenBank/DDBJ databases">
        <title>Draft genome of Streptomyces sp. ventii, isolated from the Axial Seamount in the Pacific Ocean, and resequencing of the two type strains Streptomyces lonarensis strain NCL 716 and Streptomyces bohaiensis strain 11A07.</title>
        <authorList>
            <person name="Loughran R.M."/>
            <person name="Pfannmuller K.M."/>
            <person name="Wasson B.J."/>
            <person name="Deadmond M.C."/>
            <person name="Paddock B.E."/>
            <person name="Koyack M.J."/>
            <person name="Gallegos D.A."/>
            <person name="Mitchell E.A."/>
            <person name="Ushijima B."/>
            <person name="Saw J.H."/>
            <person name="Mcphail K.L."/>
            <person name="Videau P."/>
        </authorList>
    </citation>
    <scope>NUCLEOTIDE SEQUENCE [LARGE SCALE GENOMIC DNA]</scope>
    <source>
        <strain evidence="11 12">NCL716</strain>
    </source>
</reference>
<dbReference type="InterPro" id="IPR016039">
    <property type="entry name" value="Thiolase-like"/>
</dbReference>
<feature type="compositionally biased region" description="Low complexity" evidence="8">
    <location>
        <begin position="2235"/>
        <end position="2275"/>
    </location>
</feature>
<dbReference type="Gene3D" id="3.20.20.30">
    <property type="entry name" value="Luciferase-like domain"/>
    <property type="match status" value="1"/>
</dbReference>
<dbReference type="SUPFAM" id="SSF56801">
    <property type="entry name" value="Acetyl-CoA synthetase-like"/>
    <property type="match status" value="2"/>
</dbReference>
<dbReference type="SUPFAM" id="SSF55048">
    <property type="entry name" value="Probable ACP-binding domain of malonyl-CoA ACP transacylase"/>
    <property type="match status" value="1"/>
</dbReference>
<dbReference type="Proteomes" id="UP000578686">
    <property type="component" value="Unassembled WGS sequence"/>
</dbReference>
<dbReference type="SUPFAM" id="SSF47336">
    <property type="entry name" value="ACP-like"/>
    <property type="match status" value="3"/>
</dbReference>
<dbReference type="Gene3D" id="3.40.50.12780">
    <property type="entry name" value="N-terminal domain of ligase-like"/>
    <property type="match status" value="1"/>
</dbReference>
<dbReference type="RefSeq" id="WP_167971000.1">
    <property type="nucleotide sequence ID" value="NZ_JAAVJD010000100.1"/>
</dbReference>
<dbReference type="Pfam" id="PF00296">
    <property type="entry name" value="Bac_luciferase"/>
    <property type="match status" value="1"/>
</dbReference>
<evidence type="ECO:0000313" key="11">
    <source>
        <dbReference type="EMBL" id="NJQ06673.1"/>
    </source>
</evidence>
<dbReference type="GO" id="GO:0004315">
    <property type="term" value="F:3-oxoacyl-[acyl-carrier-protein] synthase activity"/>
    <property type="evidence" value="ECO:0007669"/>
    <property type="project" value="InterPro"/>
</dbReference>
<dbReference type="Gene3D" id="3.30.559.30">
    <property type="entry name" value="Nonribosomal peptide synthetase, condensation domain"/>
    <property type="match status" value="2"/>
</dbReference>
<dbReference type="InterPro" id="IPR000873">
    <property type="entry name" value="AMP-dep_synth/lig_dom"/>
</dbReference>
<feature type="region of interest" description="Disordered" evidence="8">
    <location>
        <begin position="2233"/>
        <end position="2278"/>
    </location>
</feature>
<evidence type="ECO:0000256" key="1">
    <source>
        <dbReference type="ARBA" id="ARBA00001957"/>
    </source>
</evidence>
<dbReference type="InterPro" id="IPR020845">
    <property type="entry name" value="AMP-binding_CS"/>
</dbReference>
<dbReference type="Gene3D" id="3.30.559.10">
    <property type="entry name" value="Chloramphenicol acetyltransferase-like domain"/>
    <property type="match status" value="2"/>
</dbReference>
<evidence type="ECO:0000259" key="9">
    <source>
        <dbReference type="PROSITE" id="PS50075"/>
    </source>
</evidence>
<dbReference type="SUPFAM" id="SSF52151">
    <property type="entry name" value="FabD/lysophospholipase-like"/>
    <property type="match status" value="1"/>
</dbReference>
<name>A0A7X6HZI1_9ACTN</name>
<dbReference type="Gene3D" id="3.40.47.10">
    <property type="match status" value="1"/>
</dbReference>
<dbReference type="CDD" id="cd00833">
    <property type="entry name" value="PKS"/>
    <property type="match status" value="1"/>
</dbReference>
<feature type="region of interest" description="Disordered" evidence="8">
    <location>
        <begin position="1826"/>
        <end position="1885"/>
    </location>
</feature>
<dbReference type="InterPro" id="IPR032821">
    <property type="entry name" value="PKS_assoc"/>
</dbReference>
<dbReference type="InterPro" id="IPR025110">
    <property type="entry name" value="AMP-bd_C"/>
</dbReference>
<keyword evidence="2" id="KW-0596">Phosphopantetheine</keyword>
<dbReference type="InterPro" id="IPR014043">
    <property type="entry name" value="Acyl_transferase_dom"/>
</dbReference>
<dbReference type="Gene3D" id="3.40.366.10">
    <property type="entry name" value="Malonyl-Coenzyme A Acyl Carrier Protein, domain 2"/>
    <property type="match status" value="1"/>
</dbReference>
<feature type="domain" description="Carrier" evidence="9">
    <location>
        <begin position="621"/>
        <end position="695"/>
    </location>
</feature>
<dbReference type="Gene3D" id="2.30.38.10">
    <property type="entry name" value="Luciferase, Domain 3"/>
    <property type="match status" value="1"/>
</dbReference>
<dbReference type="Pfam" id="PF16197">
    <property type="entry name" value="KAsynt_C_assoc"/>
    <property type="match status" value="1"/>
</dbReference>
<keyword evidence="4" id="KW-0808">Transferase</keyword>
<dbReference type="InterPro" id="IPR014030">
    <property type="entry name" value="Ketoacyl_synth_N"/>
</dbReference>
<dbReference type="SMART" id="SM01294">
    <property type="entry name" value="PKS_PP_betabranch"/>
    <property type="match status" value="1"/>
</dbReference>
<dbReference type="GO" id="GO:0005737">
    <property type="term" value="C:cytoplasm"/>
    <property type="evidence" value="ECO:0007669"/>
    <property type="project" value="TreeGrafter"/>
</dbReference>
<dbReference type="InterPro" id="IPR020841">
    <property type="entry name" value="PKS_Beta-ketoAc_synthase_dom"/>
</dbReference>
<dbReference type="GO" id="GO:0031177">
    <property type="term" value="F:phosphopantetheine binding"/>
    <property type="evidence" value="ECO:0007669"/>
    <property type="project" value="InterPro"/>
</dbReference>
<evidence type="ECO:0000313" key="12">
    <source>
        <dbReference type="Proteomes" id="UP000578686"/>
    </source>
</evidence>
<dbReference type="InterPro" id="IPR011251">
    <property type="entry name" value="Luciferase-like_dom"/>
</dbReference>
<dbReference type="InterPro" id="IPR016036">
    <property type="entry name" value="Malonyl_transacylase_ACP-bd"/>
</dbReference>
<dbReference type="GO" id="GO:0043041">
    <property type="term" value="P:amino acid activation for nonribosomal peptide biosynthetic process"/>
    <property type="evidence" value="ECO:0007669"/>
    <property type="project" value="TreeGrafter"/>
</dbReference>
<feature type="region of interest" description="Disordered" evidence="8">
    <location>
        <begin position="1554"/>
        <end position="1602"/>
    </location>
</feature>
<dbReference type="InterPro" id="IPR036736">
    <property type="entry name" value="ACP-like_sf"/>
</dbReference>
<dbReference type="InterPro" id="IPR036661">
    <property type="entry name" value="Luciferase-like_sf"/>
</dbReference>
<dbReference type="Pfam" id="PF00501">
    <property type="entry name" value="AMP-binding"/>
    <property type="match status" value="2"/>
</dbReference>
<dbReference type="InterPro" id="IPR006162">
    <property type="entry name" value="Ppantetheine_attach_site"/>
</dbReference>
<feature type="compositionally biased region" description="Low complexity" evidence="8">
    <location>
        <begin position="1592"/>
        <end position="1602"/>
    </location>
</feature>
<dbReference type="Pfam" id="PF00668">
    <property type="entry name" value="Condensation"/>
    <property type="match status" value="2"/>
</dbReference>
<dbReference type="GO" id="GO:0006633">
    <property type="term" value="P:fatty acid biosynthetic process"/>
    <property type="evidence" value="ECO:0007669"/>
    <property type="project" value="InterPro"/>
</dbReference>
<dbReference type="EMBL" id="JAAVJD010000100">
    <property type="protein sequence ID" value="NJQ06673.1"/>
    <property type="molecule type" value="Genomic_DNA"/>
</dbReference>
<feature type="compositionally biased region" description="Low complexity" evidence="8">
    <location>
        <begin position="1856"/>
        <end position="1868"/>
    </location>
</feature>
<dbReference type="PROSITE" id="PS52004">
    <property type="entry name" value="KS3_2"/>
    <property type="match status" value="1"/>
</dbReference>
<dbReference type="InterPro" id="IPR018201">
    <property type="entry name" value="Ketoacyl_synth_AS"/>
</dbReference>
<dbReference type="InterPro" id="IPR045851">
    <property type="entry name" value="AMP-bd_C_sf"/>
</dbReference>
<dbReference type="Gene3D" id="1.10.1200.10">
    <property type="entry name" value="ACP-like"/>
    <property type="match status" value="3"/>
</dbReference>
<dbReference type="InterPro" id="IPR001242">
    <property type="entry name" value="Condensation_dom"/>
</dbReference>
<evidence type="ECO:0000256" key="2">
    <source>
        <dbReference type="ARBA" id="ARBA00022450"/>
    </source>
</evidence>
<keyword evidence="5" id="KW-0045">Antibiotic biosynthesis</keyword>
<dbReference type="NCBIfam" id="TIGR01733">
    <property type="entry name" value="AA-adenyl-dom"/>
    <property type="match status" value="1"/>
</dbReference>
<evidence type="ECO:0000256" key="5">
    <source>
        <dbReference type="ARBA" id="ARBA00023194"/>
    </source>
</evidence>
<dbReference type="Pfam" id="PF02801">
    <property type="entry name" value="Ketoacyl-synt_C"/>
    <property type="match status" value="1"/>
</dbReference>
<evidence type="ECO:0000256" key="4">
    <source>
        <dbReference type="ARBA" id="ARBA00022679"/>
    </source>
</evidence>
<dbReference type="PROSITE" id="PS50075">
    <property type="entry name" value="CARRIER"/>
    <property type="match status" value="3"/>
</dbReference>
<dbReference type="Pfam" id="PF00698">
    <property type="entry name" value="Acyl_transf_1"/>
    <property type="match status" value="1"/>
</dbReference>
<dbReference type="CDD" id="cd05930">
    <property type="entry name" value="A_NRPS"/>
    <property type="match status" value="1"/>
</dbReference>
<dbReference type="Gene3D" id="3.30.70.3290">
    <property type="match status" value="1"/>
</dbReference>
<feature type="domain" description="Carrier" evidence="9">
    <location>
        <begin position="3238"/>
        <end position="3313"/>
    </location>
</feature>
<evidence type="ECO:0000256" key="7">
    <source>
        <dbReference type="ARBA" id="ARBA00029443"/>
    </source>
</evidence>
<evidence type="ECO:0000259" key="10">
    <source>
        <dbReference type="PROSITE" id="PS52004"/>
    </source>
</evidence>
<keyword evidence="6" id="KW-0012">Acyltransferase</keyword>
<gene>
    <name evidence="11" type="ORF">HCN56_14035</name>
</gene>
<dbReference type="InterPro" id="IPR016035">
    <property type="entry name" value="Acyl_Trfase/lysoPLipase"/>
</dbReference>
<dbReference type="InterPro" id="IPR042099">
    <property type="entry name" value="ANL_N_sf"/>
</dbReference>
<feature type="domain" description="Carrier" evidence="9">
    <location>
        <begin position="1633"/>
        <end position="1708"/>
    </location>
</feature>
<feature type="region of interest" description="Disordered" evidence="8">
    <location>
        <begin position="700"/>
        <end position="719"/>
    </location>
</feature>
<keyword evidence="3" id="KW-0597">Phosphoprotein</keyword>
<dbReference type="GO" id="GO:0017000">
    <property type="term" value="P:antibiotic biosynthetic process"/>
    <property type="evidence" value="ECO:0007669"/>
    <property type="project" value="UniProtKB-KW"/>
</dbReference>
<dbReference type="InterPro" id="IPR001227">
    <property type="entry name" value="Ac_transferase_dom_sf"/>
</dbReference>
<dbReference type="PANTHER" id="PTHR45527:SF1">
    <property type="entry name" value="FATTY ACID SYNTHASE"/>
    <property type="match status" value="1"/>
</dbReference>
<dbReference type="Pfam" id="PF00550">
    <property type="entry name" value="PP-binding"/>
    <property type="match status" value="3"/>
</dbReference>
<evidence type="ECO:0000256" key="6">
    <source>
        <dbReference type="ARBA" id="ARBA00023315"/>
    </source>
</evidence>
<organism evidence="11 12">
    <name type="scientific">Streptomyces lonarensis</name>
    <dbReference type="NCBI Taxonomy" id="700599"/>
    <lineage>
        <taxon>Bacteria</taxon>
        <taxon>Bacillati</taxon>
        <taxon>Actinomycetota</taxon>
        <taxon>Actinomycetes</taxon>
        <taxon>Kitasatosporales</taxon>
        <taxon>Streptomycetaceae</taxon>
        <taxon>Streptomyces</taxon>
    </lineage>
</organism>
<dbReference type="InterPro" id="IPR010071">
    <property type="entry name" value="AA_adenyl_dom"/>
</dbReference>
<feature type="domain" description="Ketosynthase family 3 (KS3)" evidence="10">
    <location>
        <begin position="720"/>
        <end position="1144"/>
    </location>
</feature>
<feature type="compositionally biased region" description="Low complexity" evidence="8">
    <location>
        <begin position="1826"/>
        <end position="1847"/>
    </location>
</feature>
<dbReference type="InterPro" id="IPR020806">
    <property type="entry name" value="PKS_PP-bd"/>
</dbReference>
<accession>A0A7X6HZI1</accession>
<dbReference type="InterPro" id="IPR023213">
    <property type="entry name" value="CAT-like_dom_sf"/>
</dbReference>
<comment type="cofactor">
    <cofactor evidence="1">
        <name>pantetheine 4'-phosphate</name>
        <dbReference type="ChEBI" id="CHEBI:47942"/>
    </cofactor>
</comment>
<dbReference type="Pfam" id="PF00109">
    <property type="entry name" value="ketoacyl-synt"/>
    <property type="match status" value="1"/>
</dbReference>
<evidence type="ECO:0000256" key="8">
    <source>
        <dbReference type="SAM" id="MobiDB-lite"/>
    </source>
</evidence>
<dbReference type="GO" id="GO:0044550">
    <property type="term" value="P:secondary metabolite biosynthetic process"/>
    <property type="evidence" value="ECO:0007669"/>
    <property type="project" value="TreeGrafter"/>
</dbReference>
<evidence type="ECO:0000256" key="3">
    <source>
        <dbReference type="ARBA" id="ARBA00022553"/>
    </source>
</evidence>
<dbReference type="Gene3D" id="3.40.50.980">
    <property type="match status" value="2"/>
</dbReference>
<dbReference type="PROSITE" id="PS00606">
    <property type="entry name" value="KS3_1"/>
    <property type="match status" value="1"/>
</dbReference>
<dbReference type="SUPFAM" id="SSF52777">
    <property type="entry name" value="CoA-dependent acyltransferases"/>
    <property type="match status" value="4"/>
</dbReference>
<dbReference type="SMART" id="SM00827">
    <property type="entry name" value="PKS_AT"/>
    <property type="match status" value="1"/>
</dbReference>
<proteinExistence type="inferred from homology"/>
<dbReference type="PANTHER" id="PTHR45527">
    <property type="entry name" value="NONRIBOSOMAL PEPTIDE SYNTHETASE"/>
    <property type="match status" value="1"/>
</dbReference>
<dbReference type="PROSITE" id="PS00012">
    <property type="entry name" value="PHOSPHOPANTETHEINE"/>
    <property type="match status" value="1"/>
</dbReference>
<dbReference type="Pfam" id="PF13193">
    <property type="entry name" value="AMP-binding_C"/>
    <property type="match status" value="1"/>
</dbReference>
<sequence length="3762" mass="391165">MPTPTPPALSQGPPLRLGPDDPRDAVDALLRAARNAPTAGLVTLTADGTTTRLAYPALLERALRILGGLRRRGVAAGDTVILQGLSLADHFAVFWGCALGGVIPAALVETQDPDTTGPVPERLAHTWRLLGEPLVVSDAVGAAVLGRQGGPTAADVAELADGPAAVAVHRPDPDDTALLMLSSGSTGAPKAAQLSHRALTLFAASSAAELEVGAGDVSLNWLPVDHSGAFLIYHLMQVFRGNTNVHVPTELVLARPLSWLDLMDEYRVRHSWAPMFGYRLISRELAAAPERSWDLSEVHTLLCGGEQIKPEAATAFLTAVAPFGVGEETFRPAWGMAETTTAITWGRFASPTGVRRVVRSSLGGELAWADASTPDHETVTFVGVGPPAAESALRVVDTGDRLLTERRIGRLQVASVRVTTGYANNPAATEAAMTADGWLDTGDLAFLADGELVITGRSKDVLILNGHNYTCHEIEDAATAVSGIVPGTVGACGIPDAESGSERLFVGFASATGDPESDAATAREVRAAIFRRLRLSDVRVVAVPEAEFPRTKSGKVRRDQLARMIGGTAAEAAHSVPTVEAAAAATAVGTTAPAATDAVSAADRAPAVTPDPAPVAEARSEAVGAVLTAVRAAVAAAAGEHVADDVAFFDLGLTSVALARVRASLELDLGTTVAAAAFYEHPTVAELARHVAERVARPAAVASATGTRRPADRDGTRSTNGRIAIIGMSARFPGAPDIDRFWANLREGRDSVSDFRATTGTADPAQRPVAGVLTDVDAFDAGFFGISRAEARLIDPAHRLFLETCYLALEHGGYAGDSGEAAERRVGVFAGSGMHLYGHQDAPGATGAAPHDGAAAVHAATGGLPDFVATRVAHRLNLSGPAIGVQTACSTSLVAVHLAVQALLSGDADLALAGAAAVRLPQEAGYRHEPGSILSGTGRCRPFDADADGTVGGNGVAAVLLKPLDRALADGDTVHAVIAGTAVNNDGAAKAGFTAPSVGGHADVVRAALRRAGVSADSVSYVEAHGTGTAVGDPVEFRALTRALGERPAGADRCALGSVKGNIGHLDTCAGMAGLIKTVLMLRHREVVPTVNLSRPHPDMDWSGGPFRPATELRPWASPDGGPLRAGVSALGVGGTNAHVVLEEAPSTAAAPQRAARTPMVLPLSAADAATLAELATRVADHLDTDAAPAAADVVRTLALGRRHLSHRRAVTGRTTAELVAALRESDRVAERATGGPLAFAFSGQGDIRPGSAARLYEDFPRARDVLERCEALFREHAPDAGSLLERLCGPTSDGGGEPWPTATAQAALFALQTAQAAAWRGIGVAPTVVLGHSVGEYAALHVAGALSLEDGVRLTAERGRLMQATPPGGMVAVVADASRSAELAARCGLEVAAANAPGHHVLAGEADAVAAAGAVLDAEGVAWRALGVDRAFHTALMDDALDGLRAAVDGVVLHPLRIPLVTTADAVRHPAGTVPGGDYLVAQARRAVDFAGSLVVVADSGTRDFLELGPGRVLSGIGRRALPDSRWTPTLPEPDGDAVWPAVAALYEQGVDPDWTELSPEGRRVPLPAHPLRRTRFEESAPPATTPADRGTAATANGADTAGAAEAATAEAAVEPVSVAEVAATVAAEQAGAVLTRVREVVGKRLGAAPDEVDEERTFLEQGADSLSMMAAARDLATEFDVRVPVRDLFGDADTPRKLARAIADQLPAPTAATPTAPAPAAAPATTAPSAEVSAAVPPVPTVPATRAVPPMPSVPPAAPAVPAGVPATQADLPQDARQRLVERQLALSERLVERVTALMERQLELLADAPAAPTAPVPSIAAPAAPASLAGPQSAGTPAAAAPAAPAAPPRPATAPAIPAARTAPPTTAPAVPPQGVPAEQGGRDGCDFSLYFFGDYPDEDAGDKYQLIQEAARFADRNGFHSLWLPERHFHSFGALFPNPSVLAAALAAQTSSIRLHAGSVVLPLHNPLRVAEEWAVVDNLSGGRVGIGVASGWHADDFALAPENYGNHRELMYERVDTVRRLWAGEAVPMLSGSGEQTELRTHPRPLQEQPPMFVAVVGNPDSYRRAAAEDLGIVTNLMAQSVEDLASNIALYRRTRAEHGLDPAGGRVVVLLHTYLDADAQRARQEAFEPFLAYLRSSLSLFNQVTNSLGVDIDMDNADPDDVRFLLEQAYARYCEDRALIGDIAGSSTVVERLRAVGADEIACFVDFGVPTPRVLDGLTELDALRRLHAPGGPTTGSSPAAGTTGSTTATATATATSTATAPVSGPAAPRSVALSPAQRRIWFLEQLEPGRTSYHEPKTLRFDGPLDADALLGALQRVVDRHPALRSVVAESGGEPRLVVHDTMPLPCPLTDARDLPGAAEGHDEDALIAEALAEELREPIDLATGPLVKARLLRFAPERHVLLLVAHHVVFDSSSTQILTRDLAAWYRSWPQEPGELPELPAYTPVDEPDAREHDEALRYWLDRLAGAPQTALPTDRSRPARSTGRGGRLVREWPAATAEDVRAVGASASATVFSVLLGAVCVALRRLGGGDDLVVGTALMHRPDGAEDAVGMYVETLPLRVDLSGDPTFAALAGELTSAGLDAYQYRAAPFDELVAALNPDRTAGGNPLFQVAVEFENATGDAPFAPPELSVTTVDLAADRAAPVDLALYLTHGAAGVRCLAEYDRDLFDPATVERLLDHVDLVLAQLPSAPASRLSELPSLTAADRELIAGATRAPAVPTTGREPSSLHGVVLAQARRTPDAVALVHGERSTTYGELDERSATASAVLRARGVNRGDLVAVCLPRGAEFVLTLLAVLRAGAGYLPIDPELPAARRRSMIEDSGAVLLVATPGTAADAVPAATPVAEVASLGGGGGGAAPADGAGPEPAVGPADLAYCIYTSGSTGRPKGVEVPHRGPVNLVRWDLAEHGPQDTLQWSSASFDAAVMEIFTTLAGGARLVLLDEEHRHDPAALAALMRRDGVARLFMPFTPLRYLMESGPQLPALRSLVSAGEPTGDTPALGAFLAAHPGCTLFNMYGPTEGSVCATSHRVTPGDAAPPIGRPIAGTEVRLLGADGTPVPVGVRGEIHLAGAGVASGYRGRPAETAAAFLPDPENPGAQMYRTGDLARLRADGQLEYVGRVDHQVKIRGHRVEPAEARRALAALPGVRDAAVAVRDAANGEPQLVGWVVPEDDADDGLLDRLPALLGGELPSYLVPSRWARVGSLPLNSSGKLDEARLPDPVASGTVTARPEGALEEALYPLWREELGCGDFDVTRGFFDLGGHSLSAVRLLHRIRAALGREVALAELFRAPSVRALAAVLAAGTAAAEPAGGDRGDTGTAPAAGTAVVETAPLTSAQRRMVRRDAAHGRPEVHTMGLRVDATGPLDVDALRAAFAAVVERHPALRTRIVADGEGGHVQEVAAAAAPEIAVTDLSDDSAAVQRWCDEAVSEPFALDAAPLLRVRLGRLGDRRWVLTLAAHHVVGDGWSLHLVWNEVAEAYRAAAAGEPVRLPEPALSYPEFARREERESGLDGRRDATAHWGEVLSGAPLETELPAERARPARLSGAGALHRFRVDAETARGLRSAGETAGGTLHTALVAGVGRWLARLADQESVVVALSSARRSRPGDENVVGYVGEAVPVRLDGAAAADFPELVRHTGERLFEALDHERLPLAEIWQAAAPEAGPLLAPRVMVTVMTGPAPEASLAGLTTRTTPLTAPGTARTELYVVLSPEADGFAGVLEFSTDLFSTETVTGWAKELVALLEEAAGVTDR</sequence>
<dbReference type="CDD" id="cd19531">
    <property type="entry name" value="LCL_NRPS-like"/>
    <property type="match status" value="1"/>
</dbReference>
<comment type="caution">
    <text evidence="11">The sequence shown here is derived from an EMBL/GenBank/DDBJ whole genome shotgun (WGS) entry which is preliminary data.</text>
</comment>
<keyword evidence="12" id="KW-1185">Reference proteome</keyword>
<dbReference type="SMART" id="SM00825">
    <property type="entry name" value="PKS_KS"/>
    <property type="match status" value="1"/>
</dbReference>
<dbReference type="GO" id="GO:0016705">
    <property type="term" value="F:oxidoreductase activity, acting on paired donors, with incorporation or reduction of molecular oxygen"/>
    <property type="evidence" value="ECO:0007669"/>
    <property type="project" value="InterPro"/>
</dbReference>